<dbReference type="EMBL" id="JAAQPH010000039">
    <property type="protein sequence ID" value="NIA72310.1"/>
    <property type="molecule type" value="Genomic_DNA"/>
</dbReference>
<dbReference type="InterPro" id="IPR014710">
    <property type="entry name" value="RmlC-like_jellyroll"/>
</dbReference>
<dbReference type="PROSITE" id="PS00042">
    <property type="entry name" value="HTH_CRP_1"/>
    <property type="match status" value="1"/>
</dbReference>
<dbReference type="PANTHER" id="PTHR24567:SF75">
    <property type="entry name" value="FUMARATE AND NITRATE REDUCTION REGULATORY PROTEIN"/>
    <property type="match status" value="1"/>
</dbReference>
<feature type="domain" description="Cyclic nucleotide-binding" evidence="4">
    <location>
        <begin position="22"/>
        <end position="91"/>
    </location>
</feature>
<dbReference type="GO" id="GO:0005829">
    <property type="term" value="C:cytosol"/>
    <property type="evidence" value="ECO:0007669"/>
    <property type="project" value="TreeGrafter"/>
</dbReference>
<dbReference type="InterPro" id="IPR036390">
    <property type="entry name" value="WH_DNA-bd_sf"/>
</dbReference>
<dbReference type="GO" id="GO:0003677">
    <property type="term" value="F:DNA binding"/>
    <property type="evidence" value="ECO:0007669"/>
    <property type="project" value="UniProtKB-KW"/>
</dbReference>
<gene>
    <name evidence="6" type="ORF">HBA54_27340</name>
</gene>
<feature type="domain" description="HTH crp-type" evidence="5">
    <location>
        <begin position="153"/>
        <end position="227"/>
    </location>
</feature>
<evidence type="ECO:0000256" key="3">
    <source>
        <dbReference type="ARBA" id="ARBA00023163"/>
    </source>
</evidence>
<evidence type="ECO:0000259" key="5">
    <source>
        <dbReference type="PROSITE" id="PS51063"/>
    </source>
</evidence>
<dbReference type="Gene3D" id="2.60.120.10">
    <property type="entry name" value="Jelly Rolls"/>
    <property type="match status" value="1"/>
</dbReference>
<dbReference type="PROSITE" id="PS51063">
    <property type="entry name" value="HTH_CRP_2"/>
    <property type="match status" value="1"/>
</dbReference>
<dbReference type="FunFam" id="1.10.10.10:FF:000028">
    <property type="entry name" value="Fumarate/nitrate reduction transcriptional regulator Fnr"/>
    <property type="match status" value="1"/>
</dbReference>
<dbReference type="InterPro" id="IPR036388">
    <property type="entry name" value="WH-like_DNA-bd_sf"/>
</dbReference>
<proteinExistence type="predicted"/>
<keyword evidence="1" id="KW-0805">Transcription regulation</keyword>
<keyword evidence="3" id="KW-0804">Transcription</keyword>
<dbReference type="SUPFAM" id="SSF46785">
    <property type="entry name" value="Winged helix' DNA-binding domain"/>
    <property type="match status" value="1"/>
</dbReference>
<dbReference type="CDD" id="cd00092">
    <property type="entry name" value="HTH_CRP"/>
    <property type="match status" value="1"/>
</dbReference>
<dbReference type="Pfam" id="PF13545">
    <property type="entry name" value="HTH_Crp_2"/>
    <property type="match status" value="1"/>
</dbReference>
<dbReference type="PROSITE" id="PS50042">
    <property type="entry name" value="CNMP_BINDING_3"/>
    <property type="match status" value="1"/>
</dbReference>
<dbReference type="Gene3D" id="1.10.10.10">
    <property type="entry name" value="Winged helix-like DNA-binding domain superfamily/Winged helix DNA-binding domain"/>
    <property type="match status" value="1"/>
</dbReference>
<dbReference type="Proteomes" id="UP000761264">
    <property type="component" value="Unassembled WGS sequence"/>
</dbReference>
<dbReference type="InterPro" id="IPR018490">
    <property type="entry name" value="cNMP-bd_dom_sf"/>
</dbReference>
<name>A0A967F3Q3_9PROT</name>
<accession>A0A967F3Q3</accession>
<keyword evidence="7" id="KW-1185">Reference proteome</keyword>
<evidence type="ECO:0000313" key="6">
    <source>
        <dbReference type="EMBL" id="NIA72310.1"/>
    </source>
</evidence>
<keyword evidence="2" id="KW-0238">DNA-binding</keyword>
<dbReference type="SMART" id="SM00419">
    <property type="entry name" value="HTH_CRP"/>
    <property type="match status" value="1"/>
</dbReference>
<evidence type="ECO:0000313" key="7">
    <source>
        <dbReference type="Proteomes" id="UP000761264"/>
    </source>
</evidence>
<dbReference type="InterPro" id="IPR018335">
    <property type="entry name" value="Tscrpt_reg_HTH_Crp-type_CS"/>
</dbReference>
<comment type="caution">
    <text evidence="6">The sequence shown here is derived from an EMBL/GenBank/DDBJ whole genome shotgun (WGS) entry which is preliminary data.</text>
</comment>
<dbReference type="Pfam" id="PF00027">
    <property type="entry name" value="cNMP_binding"/>
    <property type="match status" value="1"/>
</dbReference>
<dbReference type="SMART" id="SM00100">
    <property type="entry name" value="cNMP"/>
    <property type="match status" value="1"/>
</dbReference>
<dbReference type="CDD" id="cd00038">
    <property type="entry name" value="CAP_ED"/>
    <property type="match status" value="1"/>
</dbReference>
<dbReference type="AlphaFoldDB" id="A0A967F3Q3"/>
<evidence type="ECO:0000256" key="1">
    <source>
        <dbReference type="ARBA" id="ARBA00023015"/>
    </source>
</evidence>
<dbReference type="GO" id="GO:0003700">
    <property type="term" value="F:DNA-binding transcription factor activity"/>
    <property type="evidence" value="ECO:0007669"/>
    <property type="project" value="InterPro"/>
</dbReference>
<dbReference type="SUPFAM" id="SSF51206">
    <property type="entry name" value="cAMP-binding domain-like"/>
    <property type="match status" value="1"/>
</dbReference>
<dbReference type="InterPro" id="IPR050397">
    <property type="entry name" value="Env_Response_Regulators"/>
</dbReference>
<dbReference type="InterPro" id="IPR012318">
    <property type="entry name" value="HTH_CRP"/>
</dbReference>
<dbReference type="PRINTS" id="PR00034">
    <property type="entry name" value="HTHCRP"/>
</dbReference>
<evidence type="ECO:0000259" key="4">
    <source>
        <dbReference type="PROSITE" id="PS50042"/>
    </source>
</evidence>
<reference evidence="6" key="1">
    <citation type="submission" date="2020-03" db="EMBL/GenBank/DDBJ databases">
        <title>Genome of Pelagibius litoralis DSM 21314T.</title>
        <authorList>
            <person name="Wang G."/>
        </authorList>
    </citation>
    <scope>NUCLEOTIDE SEQUENCE</scope>
    <source>
        <strain evidence="6">DSM 21314</strain>
    </source>
</reference>
<protein>
    <submittedName>
        <fullName evidence="6">Cyclic nucleotide-binding domain-containing protein</fullName>
    </submittedName>
</protein>
<dbReference type="PANTHER" id="PTHR24567">
    <property type="entry name" value="CRP FAMILY TRANSCRIPTIONAL REGULATORY PROTEIN"/>
    <property type="match status" value="1"/>
</dbReference>
<sequence>MPGTAASRQFPCQTCEVRDKVICAALDDEELRHLSAIATAVELKAEGVVFHEGDDSTYLFNVVTGSLRLSKLLPDGRRQITGFLFPGDFLGLSIADVYAYSAEAMTETSLCRFSRANLTKMLERFPKLEHRLLDLASNELAQAQDHLMILGRKTAIERLLTILLKLAERVGQRDSNGMTIELPMSRTDLADYLGLTTETVSRTITRLRNEGAVKTPNWRTICIPKGVELALRTGD</sequence>
<dbReference type="RefSeq" id="WP_167231464.1">
    <property type="nucleotide sequence ID" value="NZ_JAAQPH010000039.1"/>
</dbReference>
<evidence type="ECO:0000256" key="2">
    <source>
        <dbReference type="ARBA" id="ARBA00023125"/>
    </source>
</evidence>
<dbReference type="InterPro" id="IPR000595">
    <property type="entry name" value="cNMP-bd_dom"/>
</dbReference>
<organism evidence="6 7">
    <name type="scientific">Pelagibius litoralis</name>
    <dbReference type="NCBI Taxonomy" id="374515"/>
    <lineage>
        <taxon>Bacteria</taxon>
        <taxon>Pseudomonadati</taxon>
        <taxon>Pseudomonadota</taxon>
        <taxon>Alphaproteobacteria</taxon>
        <taxon>Rhodospirillales</taxon>
        <taxon>Rhodovibrionaceae</taxon>
        <taxon>Pelagibius</taxon>
    </lineage>
</organism>